<evidence type="ECO:0000313" key="3">
    <source>
        <dbReference type="EMBL" id="SCC10769.1"/>
    </source>
</evidence>
<keyword evidence="4" id="KW-1185">Reference proteome</keyword>
<name>A0A4Y4G8I6_WEIHE</name>
<feature type="transmembrane region" description="Helical" evidence="1">
    <location>
        <begin position="27"/>
        <end position="46"/>
    </location>
</feature>
<protein>
    <submittedName>
        <fullName evidence="2">DUF4811 domain-containing protein</fullName>
    </submittedName>
</protein>
<dbReference type="RefSeq" id="WP_074427992.1">
    <property type="nucleotide sequence ID" value="NZ_BJEG01000001.1"/>
</dbReference>
<dbReference type="Proteomes" id="UP000182448">
    <property type="component" value="Unassembled WGS sequence"/>
</dbReference>
<keyword evidence="1" id="KW-1133">Transmembrane helix</keyword>
<evidence type="ECO:0000313" key="4">
    <source>
        <dbReference type="Proteomes" id="UP000182448"/>
    </source>
</evidence>
<evidence type="ECO:0000313" key="2">
    <source>
        <dbReference type="EMBL" id="NKY66292.1"/>
    </source>
</evidence>
<dbReference type="AlphaFoldDB" id="A0A4Y4G8I6"/>
<dbReference type="EMBL" id="FMAW01000017">
    <property type="protein sequence ID" value="SCC10769.1"/>
    <property type="molecule type" value="Genomic_DNA"/>
</dbReference>
<gene>
    <name evidence="3" type="ORF">GA0061075_1172</name>
    <name evidence="2" type="ORF">HF960_01035</name>
</gene>
<proteinExistence type="predicted"/>
<dbReference type="Proteomes" id="UP000585749">
    <property type="component" value="Unassembled WGS sequence"/>
</dbReference>
<accession>A0A4Y4G8I6</accession>
<evidence type="ECO:0000256" key="1">
    <source>
        <dbReference type="SAM" id="Phobius"/>
    </source>
</evidence>
<sequence>MILWIIVITMILMIVSLLLINNRPLRYSLGGLFMFVFIGFVIALSANMYNHYGMSKETTVQRKQIYSAAPTNVPVGMLITKKIENNHYVMMFKDSADDQKATAHFVPDEDNVLDSLKKSANYKKTHSNTAQVVTKTTKWQYNSDLMSWLFKFKDEDRLVKVTHTVEIPNNWQVVNK</sequence>
<reference evidence="2 5" key="2">
    <citation type="submission" date="2020-04" db="EMBL/GenBank/DDBJ databases">
        <title>MicrobeNet Type strains.</title>
        <authorList>
            <person name="Nicholson A.C."/>
        </authorList>
    </citation>
    <scope>NUCLEOTIDE SEQUENCE [LARGE SCALE GENOMIC DNA]</scope>
    <source>
        <strain evidence="2 5">CCUG 33494</strain>
    </source>
</reference>
<dbReference type="EMBL" id="JAAXPM010000001">
    <property type="protein sequence ID" value="NKY66292.1"/>
    <property type="molecule type" value="Genomic_DNA"/>
</dbReference>
<dbReference type="Pfam" id="PF16069">
    <property type="entry name" value="DUF4811"/>
    <property type="match status" value="1"/>
</dbReference>
<keyword evidence="1" id="KW-0812">Transmembrane</keyword>
<dbReference type="InterPro" id="IPR032083">
    <property type="entry name" value="DUF4811"/>
</dbReference>
<organism evidence="2 5">
    <name type="scientific">Weissella hellenica</name>
    <dbReference type="NCBI Taxonomy" id="46256"/>
    <lineage>
        <taxon>Bacteria</taxon>
        <taxon>Bacillati</taxon>
        <taxon>Bacillota</taxon>
        <taxon>Bacilli</taxon>
        <taxon>Lactobacillales</taxon>
        <taxon>Lactobacillaceae</taxon>
        <taxon>Weissella</taxon>
    </lineage>
</organism>
<feature type="transmembrane region" description="Helical" evidence="1">
    <location>
        <begin position="5"/>
        <end position="21"/>
    </location>
</feature>
<comment type="caution">
    <text evidence="2">The sequence shown here is derived from an EMBL/GenBank/DDBJ whole genome shotgun (WGS) entry which is preliminary data.</text>
</comment>
<evidence type="ECO:0000313" key="5">
    <source>
        <dbReference type="Proteomes" id="UP000585749"/>
    </source>
</evidence>
<keyword evidence="1" id="KW-0472">Membrane</keyword>
<reference evidence="3 4" key="1">
    <citation type="submission" date="2016-08" db="EMBL/GenBank/DDBJ databases">
        <authorList>
            <person name="Varghese N."/>
            <person name="Submissions Spin"/>
        </authorList>
    </citation>
    <scope>NUCLEOTIDE SEQUENCE [LARGE SCALE GENOMIC DNA]</scope>
    <source>
        <strain evidence="3 4">R-53116</strain>
    </source>
</reference>